<evidence type="ECO:0000256" key="18">
    <source>
        <dbReference type="HAMAP-Rule" id="MF_00179"/>
    </source>
</evidence>
<evidence type="ECO:0000256" key="13">
    <source>
        <dbReference type="ARBA" id="ARBA00022842"/>
    </source>
</evidence>
<dbReference type="RefSeq" id="WP_057706009.1">
    <property type="nucleotide sequence ID" value="NZ_JQCL01000054.1"/>
</dbReference>
<dbReference type="STRING" id="942150.IV64_GL002279"/>
<comment type="catalytic activity">
    <reaction evidence="17 18">
        <text>GTP + 4 H2O = 2,5-diamino-6-hydroxy-4-(5-phosphoribosylamino)-pyrimidine + formate + 2 phosphate + 3 H(+)</text>
        <dbReference type="Rhea" id="RHEA:23704"/>
        <dbReference type="ChEBI" id="CHEBI:15377"/>
        <dbReference type="ChEBI" id="CHEBI:15378"/>
        <dbReference type="ChEBI" id="CHEBI:15740"/>
        <dbReference type="ChEBI" id="CHEBI:37565"/>
        <dbReference type="ChEBI" id="CHEBI:43474"/>
        <dbReference type="ChEBI" id="CHEBI:58614"/>
        <dbReference type="EC" id="3.5.4.25"/>
    </reaction>
</comment>
<dbReference type="Gene3D" id="3.40.50.10990">
    <property type="entry name" value="GTP cyclohydrolase II"/>
    <property type="match status" value="1"/>
</dbReference>
<comment type="catalytic activity">
    <reaction evidence="1">
        <text>D-ribulose 5-phosphate = (2S)-2-hydroxy-3-oxobutyl phosphate + formate + H(+)</text>
        <dbReference type="Rhea" id="RHEA:18457"/>
        <dbReference type="ChEBI" id="CHEBI:15378"/>
        <dbReference type="ChEBI" id="CHEBI:15740"/>
        <dbReference type="ChEBI" id="CHEBI:58121"/>
        <dbReference type="ChEBI" id="CHEBI:58830"/>
        <dbReference type="EC" id="4.1.99.12"/>
    </reaction>
</comment>
<dbReference type="PATRIC" id="fig|942150.3.peg.2383"/>
<evidence type="ECO:0000259" key="19">
    <source>
        <dbReference type="Pfam" id="PF00925"/>
    </source>
</evidence>
<dbReference type="PANTHER" id="PTHR21327">
    <property type="entry name" value="GTP CYCLOHYDROLASE II-RELATED"/>
    <property type="match status" value="1"/>
</dbReference>
<keyword evidence="9 18" id="KW-0479">Metal-binding</keyword>
<dbReference type="GO" id="GO:0008270">
    <property type="term" value="F:zinc ion binding"/>
    <property type="evidence" value="ECO:0007669"/>
    <property type="project" value="UniProtKB-UniRule"/>
</dbReference>
<feature type="binding site" evidence="18">
    <location>
        <position position="271"/>
    </location>
    <ligand>
        <name>Zn(2+)</name>
        <dbReference type="ChEBI" id="CHEBI:29105"/>
        <note>catalytic</note>
    </ligand>
</feature>
<dbReference type="InterPro" id="IPR017945">
    <property type="entry name" value="DHBP_synth_RibB-like_a/b_dom"/>
</dbReference>
<dbReference type="GO" id="GO:0009231">
    <property type="term" value="P:riboflavin biosynthetic process"/>
    <property type="evidence" value="ECO:0007669"/>
    <property type="project" value="UniProtKB-UniRule"/>
</dbReference>
<feature type="binding site" evidence="18">
    <location>
        <position position="353"/>
    </location>
    <ligand>
        <name>GTP</name>
        <dbReference type="ChEBI" id="CHEBI:37565"/>
    </ligand>
</feature>
<comment type="function">
    <text evidence="18">Catalyzes the conversion of GTP to 2,5-diamino-6-ribosylamino-4(3H)-pyrimidinone 5'-phosphate (DARP), formate and pyrophosphate.</text>
</comment>
<organism evidence="20 21">
    <name type="scientific">Lactiplantibacillus xiangfangensis</name>
    <dbReference type="NCBI Taxonomy" id="942150"/>
    <lineage>
        <taxon>Bacteria</taxon>
        <taxon>Bacillati</taxon>
        <taxon>Bacillota</taxon>
        <taxon>Bacilli</taxon>
        <taxon>Lactobacillales</taxon>
        <taxon>Lactobacillaceae</taxon>
        <taxon>Lactiplantibacillus</taxon>
    </lineage>
</organism>
<keyword evidence="11 18" id="KW-0378">Hydrolase</keyword>
<dbReference type="FunFam" id="3.40.50.10990:FF:000002">
    <property type="entry name" value="GTP cyclohydrolase-2"/>
    <property type="match status" value="1"/>
</dbReference>
<evidence type="ECO:0000256" key="2">
    <source>
        <dbReference type="ARBA" id="ARBA00001936"/>
    </source>
</evidence>
<comment type="similarity">
    <text evidence="7">In the N-terminal section; belongs to the DHBP synthase family.</text>
</comment>
<comment type="caution">
    <text evidence="20">The sequence shown here is derived from an EMBL/GenBank/DDBJ whole genome shotgun (WGS) entry which is preliminary data.</text>
</comment>
<evidence type="ECO:0000256" key="17">
    <source>
        <dbReference type="ARBA" id="ARBA00049295"/>
    </source>
</evidence>
<dbReference type="SUPFAM" id="SSF55821">
    <property type="entry name" value="YrdC/RibB"/>
    <property type="match status" value="1"/>
</dbReference>
<evidence type="ECO:0000256" key="7">
    <source>
        <dbReference type="ARBA" id="ARBA00005520"/>
    </source>
</evidence>
<dbReference type="GO" id="GO:0005829">
    <property type="term" value="C:cytosol"/>
    <property type="evidence" value="ECO:0007669"/>
    <property type="project" value="TreeGrafter"/>
</dbReference>
<protein>
    <recommendedName>
        <fullName evidence="18">GTP cyclohydrolase-2</fullName>
        <ecNumber evidence="18">3.5.4.25</ecNumber>
    </recommendedName>
    <alternativeName>
        <fullName evidence="18">GTP cyclohydrolase II</fullName>
    </alternativeName>
</protein>
<keyword evidence="8 18" id="KW-0686">Riboflavin biosynthesis</keyword>
<feature type="binding site" evidence="18">
    <location>
        <position position="358"/>
    </location>
    <ligand>
        <name>GTP</name>
        <dbReference type="ChEBI" id="CHEBI:37565"/>
    </ligand>
</feature>
<dbReference type="HAMAP" id="MF_00179">
    <property type="entry name" value="RibA"/>
    <property type="match status" value="1"/>
</dbReference>
<dbReference type="EC" id="3.5.4.25" evidence="18"/>
<evidence type="ECO:0000256" key="10">
    <source>
        <dbReference type="ARBA" id="ARBA00022741"/>
    </source>
</evidence>
<comment type="cofactor">
    <cofactor evidence="2">
        <name>Mn(2+)</name>
        <dbReference type="ChEBI" id="CHEBI:29035"/>
    </cofactor>
</comment>
<proteinExistence type="inferred from homology"/>
<evidence type="ECO:0000313" key="21">
    <source>
        <dbReference type="Proteomes" id="UP000051783"/>
    </source>
</evidence>
<feature type="binding site" evidence="18">
    <location>
        <begin position="296"/>
        <end position="298"/>
    </location>
    <ligand>
        <name>GTP</name>
        <dbReference type="ChEBI" id="CHEBI:37565"/>
    </ligand>
</feature>
<sequence>MTVETKIETALAALKQGGLIIVADDVSREAEGDMVGLAAKATTATVNRMITSARGLLCLPVAPSIAARLNLELMTTKSHDAFGTAFTVSLDHQTTTTGISAADRSTTIRQVANPNSQPGDFYHPGHIFPLIARVGGVLERRGHTEAAVDLAKLAGVEPAAYICEIVKKNGLMARRKSLKALAEGLRIPMITVADIVAYRVRHTQPAMTKLPTVKLPNEHGQFRLTGMQFSGDAEPQLALQLGDLTTDEPVLLRLHSECLTGDVFGSKRCDCGQQLQAALTTIGQTGRGLLLYLRQEGRGIGLANKLRSYHLQEQGVDTYDANVQLGFQPDERHYDHASAMLHALGITKVRLMTNNPDKVEQLAAYGIEVVERVPIEVPATAADISYLRTKRDKFHHQLSVNL</sequence>
<feature type="binding site" evidence="18">
    <location>
        <position position="274"/>
    </location>
    <ligand>
        <name>GTP</name>
        <dbReference type="ChEBI" id="CHEBI:37565"/>
    </ligand>
</feature>
<dbReference type="OrthoDB" id="9793111at2"/>
<evidence type="ECO:0000256" key="1">
    <source>
        <dbReference type="ARBA" id="ARBA00000141"/>
    </source>
</evidence>
<dbReference type="InterPro" id="IPR036144">
    <property type="entry name" value="RibA-like_sf"/>
</dbReference>
<evidence type="ECO:0000256" key="11">
    <source>
        <dbReference type="ARBA" id="ARBA00022801"/>
    </source>
</evidence>
<dbReference type="Pfam" id="PF00925">
    <property type="entry name" value="GTP_cyclohydro2"/>
    <property type="match status" value="1"/>
</dbReference>
<comment type="pathway">
    <text evidence="5 18">Cofactor biosynthesis; riboflavin biosynthesis; 5-amino-6-(D-ribitylamino)uracil from GTP: step 1/4.</text>
</comment>
<dbReference type="NCBIfam" id="TIGR00506">
    <property type="entry name" value="ribB"/>
    <property type="match status" value="1"/>
</dbReference>
<feature type="binding site" evidence="18">
    <location>
        <begin position="253"/>
        <end position="257"/>
    </location>
    <ligand>
        <name>GTP</name>
        <dbReference type="ChEBI" id="CHEBI:37565"/>
    </ligand>
</feature>
<keyword evidence="16" id="KW-0456">Lyase</keyword>
<feature type="active site" description="Nucleophile" evidence="18">
    <location>
        <position position="332"/>
    </location>
</feature>
<gene>
    <name evidence="18" type="primary">ribA</name>
    <name evidence="20" type="ORF">IV64_GL002279</name>
</gene>
<keyword evidence="21" id="KW-1185">Reference proteome</keyword>
<dbReference type="GO" id="GO:0005525">
    <property type="term" value="F:GTP binding"/>
    <property type="evidence" value="ECO:0007669"/>
    <property type="project" value="UniProtKB-KW"/>
</dbReference>
<evidence type="ECO:0000256" key="3">
    <source>
        <dbReference type="ARBA" id="ARBA00001946"/>
    </source>
</evidence>
<dbReference type="UniPathway" id="UPA00275">
    <property type="reaction ID" value="UER00399"/>
</dbReference>
<evidence type="ECO:0000256" key="9">
    <source>
        <dbReference type="ARBA" id="ARBA00022723"/>
    </source>
</evidence>
<comment type="cofactor">
    <cofactor evidence="18">
        <name>Zn(2+)</name>
        <dbReference type="ChEBI" id="CHEBI:29105"/>
    </cofactor>
    <text evidence="18">Binds 1 zinc ion per subunit.</text>
</comment>
<comment type="pathway">
    <text evidence="6">Cofactor biosynthesis; riboflavin biosynthesis; 2-hydroxy-3-oxobutyl phosphate from D-ribulose 5-phosphate: step 1/1.</text>
</comment>
<dbReference type="GO" id="GO:0008686">
    <property type="term" value="F:3,4-dihydroxy-2-butanone-4-phosphate synthase activity"/>
    <property type="evidence" value="ECO:0007669"/>
    <property type="project" value="UniProtKB-EC"/>
</dbReference>
<comment type="cofactor">
    <cofactor evidence="3">
        <name>Mg(2+)</name>
        <dbReference type="ChEBI" id="CHEBI:18420"/>
    </cofactor>
</comment>
<feature type="binding site" evidence="18">
    <location>
        <position position="269"/>
    </location>
    <ligand>
        <name>Zn(2+)</name>
        <dbReference type="ChEBI" id="CHEBI:29105"/>
        <note>catalytic</note>
    </ligand>
</feature>
<feature type="binding site" evidence="18">
    <location>
        <position position="258"/>
    </location>
    <ligand>
        <name>Zn(2+)</name>
        <dbReference type="ChEBI" id="CHEBI:29105"/>
        <note>catalytic</note>
    </ligand>
</feature>
<evidence type="ECO:0000256" key="15">
    <source>
        <dbReference type="ARBA" id="ARBA00023211"/>
    </source>
</evidence>
<comment type="similarity">
    <text evidence="18">Belongs to the GTP cyclohydrolase II family.</text>
</comment>
<keyword evidence="14 18" id="KW-0342">GTP-binding</keyword>
<dbReference type="InterPro" id="IPR032677">
    <property type="entry name" value="GTP_cyclohydro_II"/>
</dbReference>
<evidence type="ECO:0000256" key="16">
    <source>
        <dbReference type="ARBA" id="ARBA00023239"/>
    </source>
</evidence>
<dbReference type="AlphaFoldDB" id="A0A0R2MD82"/>
<keyword evidence="13" id="KW-0460">Magnesium</keyword>
<dbReference type="Proteomes" id="UP000051783">
    <property type="component" value="Unassembled WGS sequence"/>
</dbReference>
<dbReference type="FunFam" id="3.90.870.10:FF:000001">
    <property type="entry name" value="Riboflavin biosynthesis protein RibBA"/>
    <property type="match status" value="1"/>
</dbReference>
<evidence type="ECO:0000256" key="12">
    <source>
        <dbReference type="ARBA" id="ARBA00022833"/>
    </source>
</evidence>
<evidence type="ECO:0000256" key="14">
    <source>
        <dbReference type="ARBA" id="ARBA00023134"/>
    </source>
</evidence>
<feature type="domain" description="GTP cyclohydrolase II" evidence="19">
    <location>
        <begin position="212"/>
        <end position="374"/>
    </location>
</feature>
<evidence type="ECO:0000256" key="5">
    <source>
        <dbReference type="ARBA" id="ARBA00004853"/>
    </source>
</evidence>
<reference evidence="20 21" key="1">
    <citation type="journal article" date="2015" name="Genome Announc.">
        <title>Expanding the biotechnology potential of lactobacilli through comparative genomics of 213 strains and associated genera.</title>
        <authorList>
            <person name="Sun Z."/>
            <person name="Harris H.M."/>
            <person name="McCann A."/>
            <person name="Guo C."/>
            <person name="Argimon S."/>
            <person name="Zhang W."/>
            <person name="Yang X."/>
            <person name="Jeffery I.B."/>
            <person name="Cooney J.C."/>
            <person name="Kagawa T.F."/>
            <person name="Liu W."/>
            <person name="Song Y."/>
            <person name="Salvetti E."/>
            <person name="Wrobel A."/>
            <person name="Rasinkangas P."/>
            <person name="Parkhill J."/>
            <person name="Rea M.C."/>
            <person name="O'Sullivan O."/>
            <person name="Ritari J."/>
            <person name="Douillard F.P."/>
            <person name="Paul Ross R."/>
            <person name="Yang R."/>
            <person name="Briner A.E."/>
            <person name="Felis G.E."/>
            <person name="de Vos W.M."/>
            <person name="Barrangou R."/>
            <person name="Klaenhammer T.R."/>
            <person name="Caufield P.W."/>
            <person name="Cui Y."/>
            <person name="Zhang H."/>
            <person name="O'Toole P.W."/>
        </authorList>
    </citation>
    <scope>NUCLEOTIDE SEQUENCE [LARGE SCALE GENOMIC DNA]</scope>
    <source>
        <strain evidence="20 21">LMG 26013</strain>
    </source>
</reference>
<keyword evidence="12 18" id="KW-0862">Zinc</keyword>
<comment type="function">
    <text evidence="4">Catalyzes the conversion of D-ribulose 5-phosphate to formate and 3,4-dihydroxy-2-butanone 4-phosphate.</text>
</comment>
<evidence type="ECO:0000256" key="8">
    <source>
        <dbReference type="ARBA" id="ARBA00022619"/>
    </source>
</evidence>
<keyword evidence="10 18" id="KW-0547">Nucleotide-binding</keyword>
<keyword evidence="15" id="KW-0464">Manganese</keyword>
<dbReference type="PANTHER" id="PTHR21327:SF18">
    <property type="entry name" value="3,4-DIHYDROXY-2-BUTANONE 4-PHOSPHATE SYNTHASE"/>
    <property type="match status" value="1"/>
</dbReference>
<dbReference type="SUPFAM" id="SSF142695">
    <property type="entry name" value="RibA-like"/>
    <property type="match status" value="1"/>
</dbReference>
<dbReference type="CDD" id="cd00641">
    <property type="entry name" value="GTP_cyclohydro2"/>
    <property type="match status" value="1"/>
</dbReference>
<dbReference type="NCBIfam" id="NF001591">
    <property type="entry name" value="PRK00393.1"/>
    <property type="match status" value="1"/>
</dbReference>
<evidence type="ECO:0000256" key="6">
    <source>
        <dbReference type="ARBA" id="ARBA00004904"/>
    </source>
</evidence>
<dbReference type="PIRSF" id="PIRSF001259">
    <property type="entry name" value="RibA"/>
    <property type="match status" value="1"/>
</dbReference>
<dbReference type="InterPro" id="IPR000422">
    <property type="entry name" value="DHBP_synthase_RibB"/>
</dbReference>
<feature type="binding site" evidence="18">
    <location>
        <position position="318"/>
    </location>
    <ligand>
        <name>GTP</name>
        <dbReference type="ChEBI" id="CHEBI:37565"/>
    </ligand>
</feature>
<accession>A0A0R2MD82</accession>
<dbReference type="Gene3D" id="3.90.870.10">
    <property type="entry name" value="DHBP synthase"/>
    <property type="match status" value="1"/>
</dbReference>
<dbReference type="InterPro" id="IPR000926">
    <property type="entry name" value="RibA"/>
</dbReference>
<dbReference type="GO" id="GO:0003935">
    <property type="term" value="F:GTP cyclohydrolase II activity"/>
    <property type="evidence" value="ECO:0007669"/>
    <property type="project" value="UniProtKB-UniRule"/>
</dbReference>
<feature type="active site" description="Proton acceptor" evidence="18">
    <location>
        <position position="330"/>
    </location>
</feature>
<name>A0A0R2MD82_9LACO</name>
<dbReference type="NCBIfam" id="TIGR00505">
    <property type="entry name" value="ribA"/>
    <property type="match status" value="1"/>
</dbReference>
<evidence type="ECO:0000313" key="20">
    <source>
        <dbReference type="EMBL" id="KRO11641.1"/>
    </source>
</evidence>
<dbReference type="Pfam" id="PF00926">
    <property type="entry name" value="DHBP_synthase"/>
    <property type="match status" value="1"/>
</dbReference>
<evidence type="ECO:0000256" key="4">
    <source>
        <dbReference type="ARBA" id="ARBA00002284"/>
    </source>
</evidence>
<dbReference type="EMBL" id="JQCL01000054">
    <property type="protein sequence ID" value="KRO11641.1"/>
    <property type="molecule type" value="Genomic_DNA"/>
</dbReference>